<accession>F0F8J4</accession>
<feature type="signal peptide" evidence="1">
    <location>
        <begin position="1"/>
        <end position="19"/>
    </location>
</feature>
<evidence type="ECO:0000313" key="2">
    <source>
        <dbReference type="EMBL" id="EGC19371.1"/>
    </source>
</evidence>
<dbReference type="RefSeq" id="WP_007366664.1">
    <property type="nucleotide sequence ID" value="NZ_GL872282.1"/>
</dbReference>
<evidence type="ECO:0000256" key="1">
    <source>
        <dbReference type="SAM" id="SignalP"/>
    </source>
</evidence>
<feature type="chain" id="PRO_5003251736" description="Beta-lactamase-inhibitor-like PepSY-like domain-containing protein" evidence="1">
    <location>
        <begin position="20"/>
        <end position="150"/>
    </location>
</feature>
<keyword evidence="1" id="KW-0732">Signal</keyword>
<evidence type="ECO:0000313" key="3">
    <source>
        <dbReference type="Proteomes" id="UP000005697"/>
    </source>
</evidence>
<dbReference type="OrthoDB" id="1071705at2"/>
<organism evidence="2 3">
    <name type="scientific">Prevotella multiformis DSM 16608</name>
    <dbReference type="NCBI Taxonomy" id="888743"/>
    <lineage>
        <taxon>Bacteria</taxon>
        <taxon>Pseudomonadati</taxon>
        <taxon>Bacteroidota</taxon>
        <taxon>Bacteroidia</taxon>
        <taxon>Bacteroidales</taxon>
        <taxon>Prevotellaceae</taxon>
        <taxon>Prevotella</taxon>
    </lineage>
</organism>
<name>F0F8J4_9BACT</name>
<reference evidence="2 3" key="1">
    <citation type="submission" date="2011-01" db="EMBL/GenBank/DDBJ databases">
        <authorList>
            <person name="Muzny D."/>
            <person name="Qin X."/>
            <person name="Deng J."/>
            <person name="Jiang H."/>
            <person name="Liu Y."/>
            <person name="Qu J."/>
            <person name="Song X.-Z."/>
            <person name="Zhang L."/>
            <person name="Thornton R."/>
            <person name="Coyle M."/>
            <person name="Francisco L."/>
            <person name="Jackson L."/>
            <person name="Javaid M."/>
            <person name="Korchina V."/>
            <person name="Kovar C."/>
            <person name="Mata R."/>
            <person name="Mathew T."/>
            <person name="Ngo R."/>
            <person name="Nguyen L."/>
            <person name="Nguyen N."/>
            <person name="Okwuonu G."/>
            <person name="Ongeri F."/>
            <person name="Pham C."/>
            <person name="Simmons D."/>
            <person name="Wilczek-Boney K."/>
            <person name="Hale W."/>
            <person name="Jakkamsetti A."/>
            <person name="Pham P."/>
            <person name="Ruth R."/>
            <person name="San Lucas F."/>
            <person name="Warren J."/>
            <person name="Zhang J."/>
            <person name="Zhao Z."/>
            <person name="Zhou C."/>
            <person name="Zhu D."/>
            <person name="Lee S."/>
            <person name="Bess C."/>
            <person name="Blankenburg K."/>
            <person name="Forbes L."/>
            <person name="Fu Q."/>
            <person name="Gubbala S."/>
            <person name="Hirani K."/>
            <person name="Jayaseelan J.C."/>
            <person name="Lara F."/>
            <person name="Munidasa M."/>
            <person name="Palculict T."/>
            <person name="Patil S."/>
            <person name="Pu L.-L."/>
            <person name="Saada N."/>
            <person name="Tang L."/>
            <person name="Weissenberger G."/>
            <person name="Zhu Y."/>
            <person name="Hemphill L."/>
            <person name="Shang Y."/>
            <person name="Youmans B."/>
            <person name="Ayvaz T."/>
            <person name="Ross M."/>
            <person name="Santibanez J."/>
            <person name="Aqrawi P."/>
            <person name="Gross S."/>
            <person name="Joshi V."/>
            <person name="Fowler G."/>
            <person name="Nazareth L."/>
            <person name="Reid J."/>
            <person name="Worley K."/>
            <person name="Petrosino J."/>
            <person name="Highlander S."/>
            <person name="Gibbs R."/>
        </authorList>
    </citation>
    <scope>NUCLEOTIDE SEQUENCE [LARGE SCALE GENOMIC DNA]</scope>
    <source>
        <strain evidence="2 3">DSM 16608</strain>
    </source>
</reference>
<dbReference type="AlphaFoldDB" id="F0F8J4"/>
<proteinExistence type="predicted"/>
<gene>
    <name evidence="2" type="ORF">HMPREF9141_1911</name>
</gene>
<dbReference type="Proteomes" id="UP000005697">
    <property type="component" value="Unassembled WGS sequence"/>
</dbReference>
<sequence>MKHFLLALVFFPFALTAYAQQPIDGIQFRTDRRGAMEEFTRRFGQPVSETVGKVVFSNVVFNGEQFTEANVFFDDSGRLQLVRLKNVCATHTQAVERMGVLWKKYGETYLTTEGMNPEDGRFVVGYDKDGVRLFTIATFRNRCDLSFGPF</sequence>
<dbReference type="HOGENOM" id="CLU_1720694_0_0_10"/>
<dbReference type="STRING" id="888743.HMPREF9141_1911"/>
<protein>
    <recommendedName>
        <fullName evidence="4">Beta-lactamase-inhibitor-like PepSY-like domain-containing protein</fullName>
    </recommendedName>
</protein>
<dbReference type="EMBL" id="AEWX01000027">
    <property type="protein sequence ID" value="EGC19371.1"/>
    <property type="molecule type" value="Genomic_DNA"/>
</dbReference>
<evidence type="ECO:0008006" key="4">
    <source>
        <dbReference type="Google" id="ProtNLM"/>
    </source>
</evidence>
<comment type="caution">
    <text evidence="2">The sequence shown here is derived from an EMBL/GenBank/DDBJ whole genome shotgun (WGS) entry which is preliminary data.</text>
</comment>
<keyword evidence="3" id="KW-1185">Reference proteome</keyword>